<dbReference type="PRINTS" id="PR01727">
    <property type="entry name" value="DNABINDINGHU"/>
</dbReference>
<organism evidence="3">
    <name type="scientific">freshwater metagenome</name>
    <dbReference type="NCBI Taxonomy" id="449393"/>
    <lineage>
        <taxon>unclassified sequences</taxon>
        <taxon>metagenomes</taxon>
        <taxon>ecological metagenomes</taxon>
    </lineage>
</organism>
<dbReference type="EMBL" id="CAFABK010000065">
    <property type="protein sequence ID" value="CAB4833589.1"/>
    <property type="molecule type" value="Genomic_DNA"/>
</dbReference>
<feature type="compositionally biased region" description="Basic residues" evidence="2">
    <location>
        <begin position="95"/>
        <end position="120"/>
    </location>
</feature>
<dbReference type="SMART" id="SM00411">
    <property type="entry name" value="BHL"/>
    <property type="match status" value="1"/>
</dbReference>
<dbReference type="GO" id="GO:0030527">
    <property type="term" value="F:structural constituent of chromatin"/>
    <property type="evidence" value="ECO:0007669"/>
    <property type="project" value="InterPro"/>
</dbReference>
<dbReference type="PANTHER" id="PTHR33175">
    <property type="entry name" value="DNA-BINDING PROTEIN HU"/>
    <property type="match status" value="1"/>
</dbReference>
<keyword evidence="1" id="KW-0238">DNA-binding</keyword>
<dbReference type="PANTHER" id="PTHR33175:SF3">
    <property type="entry name" value="DNA-BINDING PROTEIN HU-BETA"/>
    <property type="match status" value="1"/>
</dbReference>
<dbReference type="CDD" id="cd13831">
    <property type="entry name" value="HU"/>
    <property type="match status" value="1"/>
</dbReference>
<dbReference type="Gene3D" id="4.10.520.10">
    <property type="entry name" value="IHF-like DNA-binding proteins"/>
    <property type="match status" value="1"/>
</dbReference>
<protein>
    <submittedName>
        <fullName evidence="3">Unannotated protein</fullName>
    </submittedName>
</protein>
<gene>
    <name evidence="3" type="ORF">UFOPK3204_01277</name>
</gene>
<dbReference type="InterPro" id="IPR000119">
    <property type="entry name" value="Hist_DNA-bd"/>
</dbReference>
<reference evidence="3" key="1">
    <citation type="submission" date="2020-05" db="EMBL/GenBank/DDBJ databases">
        <authorList>
            <person name="Chiriac C."/>
            <person name="Salcher M."/>
            <person name="Ghai R."/>
            <person name="Kavagutti S V."/>
        </authorList>
    </citation>
    <scope>NUCLEOTIDE SEQUENCE</scope>
</reference>
<dbReference type="GO" id="GO:0003677">
    <property type="term" value="F:DNA binding"/>
    <property type="evidence" value="ECO:0007669"/>
    <property type="project" value="UniProtKB-KW"/>
</dbReference>
<dbReference type="SUPFAM" id="SSF47729">
    <property type="entry name" value="IHF-like DNA-binding proteins"/>
    <property type="match status" value="1"/>
</dbReference>
<evidence type="ECO:0000256" key="1">
    <source>
        <dbReference type="ARBA" id="ARBA00023125"/>
    </source>
</evidence>
<dbReference type="PROSITE" id="PS00045">
    <property type="entry name" value="HISTONE_LIKE"/>
    <property type="match status" value="1"/>
</dbReference>
<proteinExistence type="predicted"/>
<name>A0A6J7ANA2_9ZZZZ</name>
<evidence type="ECO:0000313" key="3">
    <source>
        <dbReference type="EMBL" id="CAB4833589.1"/>
    </source>
</evidence>
<dbReference type="InterPro" id="IPR020816">
    <property type="entry name" value="Histone-like_DNA-bd_CS"/>
</dbReference>
<dbReference type="AlphaFoldDB" id="A0A6J7ANA2"/>
<accession>A0A6J7ANA2</accession>
<feature type="region of interest" description="Disordered" evidence="2">
    <location>
        <begin position="92"/>
        <end position="120"/>
    </location>
</feature>
<dbReference type="GO" id="GO:0005829">
    <property type="term" value="C:cytosol"/>
    <property type="evidence" value="ECO:0007669"/>
    <property type="project" value="TreeGrafter"/>
</dbReference>
<dbReference type="InterPro" id="IPR010992">
    <property type="entry name" value="IHF-like_DNA-bd_dom_sf"/>
</dbReference>
<dbReference type="Pfam" id="PF00216">
    <property type="entry name" value="Bac_DNA_binding"/>
    <property type="match status" value="1"/>
</dbReference>
<sequence>MNKADLIDSVAAKLGHTKRDVTDIVESFIEETKKAVASGERVALSGFGIFEAQARKARLGRNPRTGETVQIKATKTPKFRAGAEFKAVVSGNKKAAAKKAPAKKAAAKKAPAKKAAAKKR</sequence>
<evidence type="ECO:0000256" key="2">
    <source>
        <dbReference type="SAM" id="MobiDB-lite"/>
    </source>
</evidence>